<dbReference type="InterPro" id="IPR023346">
    <property type="entry name" value="Lysozyme-like_dom_sf"/>
</dbReference>
<dbReference type="GO" id="GO:0008955">
    <property type="term" value="F:peptidoglycan glycosyltransferase activity"/>
    <property type="evidence" value="ECO:0007669"/>
    <property type="project" value="UniProtKB-EC"/>
</dbReference>
<feature type="transmembrane region" description="Helical" evidence="12">
    <location>
        <begin position="14"/>
        <end position="37"/>
    </location>
</feature>
<dbReference type="Gene3D" id="3.40.710.10">
    <property type="entry name" value="DD-peptidase/beta-lactamase superfamily"/>
    <property type="match status" value="1"/>
</dbReference>
<keyword evidence="12" id="KW-1133">Transmembrane helix</keyword>
<evidence type="ECO:0000256" key="9">
    <source>
        <dbReference type="ARBA" id="ARBA00023268"/>
    </source>
</evidence>
<dbReference type="GO" id="GO:0008658">
    <property type="term" value="F:penicillin binding"/>
    <property type="evidence" value="ECO:0007669"/>
    <property type="project" value="InterPro"/>
</dbReference>
<dbReference type="InterPro" id="IPR050396">
    <property type="entry name" value="Glycosyltr_51/Transpeptidase"/>
</dbReference>
<evidence type="ECO:0000256" key="1">
    <source>
        <dbReference type="ARBA" id="ARBA00004752"/>
    </source>
</evidence>
<keyword evidence="12" id="KW-0812">Transmembrane</keyword>
<comment type="pathway">
    <text evidence="1">Cell wall biogenesis; peptidoglycan biosynthesis.</text>
</comment>
<evidence type="ECO:0000256" key="10">
    <source>
        <dbReference type="ARBA" id="ARBA00044770"/>
    </source>
</evidence>
<dbReference type="Pfam" id="PF00905">
    <property type="entry name" value="Transpeptidase"/>
    <property type="match status" value="1"/>
</dbReference>
<keyword evidence="6" id="KW-0328">Glycosyltransferase</keyword>
<evidence type="ECO:0000256" key="3">
    <source>
        <dbReference type="ARBA" id="ARBA00007739"/>
    </source>
</evidence>
<dbReference type="NCBIfam" id="TIGR02073">
    <property type="entry name" value="PBP_1c"/>
    <property type="match status" value="1"/>
</dbReference>
<dbReference type="Pfam" id="PF00912">
    <property type="entry name" value="Transgly"/>
    <property type="match status" value="1"/>
</dbReference>
<feature type="domain" description="Penicillin-binding C-terminal" evidence="15">
    <location>
        <begin position="612"/>
        <end position="699"/>
    </location>
</feature>
<feature type="domain" description="Penicillin-binding protein transpeptidase" evidence="13">
    <location>
        <begin position="314"/>
        <end position="532"/>
    </location>
</feature>
<reference evidence="16 17" key="1">
    <citation type="submission" date="2018-05" db="EMBL/GenBank/DDBJ databases">
        <title>Genomic Encyclopedia of Type Strains, Phase IV (KMG-IV): sequencing the most valuable type-strain genomes for metagenomic binning, comparative biology and taxonomic classification.</title>
        <authorList>
            <person name="Goeker M."/>
        </authorList>
    </citation>
    <scope>NUCLEOTIDE SEQUENCE [LARGE SCALE GENOMIC DNA]</scope>
    <source>
        <strain evidence="16 17">DSM 6462</strain>
    </source>
</reference>
<dbReference type="Proteomes" id="UP000248021">
    <property type="component" value="Unassembled WGS sequence"/>
</dbReference>
<gene>
    <name evidence="16" type="ORF">C7450_10878</name>
</gene>
<keyword evidence="7" id="KW-0808">Transferase</keyword>
<dbReference type="SUPFAM" id="SSF56601">
    <property type="entry name" value="beta-lactamase/transpeptidase-like"/>
    <property type="match status" value="1"/>
</dbReference>
<dbReference type="GO" id="GO:0004180">
    <property type="term" value="F:carboxypeptidase activity"/>
    <property type="evidence" value="ECO:0007669"/>
    <property type="project" value="UniProtKB-KW"/>
</dbReference>
<dbReference type="EMBL" id="QJJK01000008">
    <property type="protein sequence ID" value="PXW56329.1"/>
    <property type="molecule type" value="Genomic_DNA"/>
</dbReference>
<dbReference type="Gene3D" id="1.10.3810.10">
    <property type="entry name" value="Biosynthetic peptidoglycan transglycosylase-like"/>
    <property type="match status" value="1"/>
</dbReference>
<keyword evidence="9" id="KW-0511">Multifunctional enzyme</keyword>
<accession>A0A2V3U211</accession>
<comment type="catalytic activity">
    <reaction evidence="11">
        <text>[GlcNAc-(1-&gt;4)-Mur2Ac(oyl-L-Ala-gamma-D-Glu-L-Lys-D-Ala-D-Ala)](n)-di-trans,octa-cis-undecaprenyl diphosphate + beta-D-GlcNAc-(1-&gt;4)-Mur2Ac(oyl-L-Ala-gamma-D-Glu-L-Lys-D-Ala-D-Ala)-di-trans,octa-cis-undecaprenyl diphosphate = [GlcNAc-(1-&gt;4)-Mur2Ac(oyl-L-Ala-gamma-D-Glu-L-Lys-D-Ala-D-Ala)](n+1)-di-trans,octa-cis-undecaprenyl diphosphate + di-trans,octa-cis-undecaprenyl diphosphate + H(+)</text>
        <dbReference type="Rhea" id="RHEA:23708"/>
        <dbReference type="Rhea" id="RHEA-COMP:9602"/>
        <dbReference type="Rhea" id="RHEA-COMP:9603"/>
        <dbReference type="ChEBI" id="CHEBI:15378"/>
        <dbReference type="ChEBI" id="CHEBI:58405"/>
        <dbReference type="ChEBI" id="CHEBI:60033"/>
        <dbReference type="ChEBI" id="CHEBI:78435"/>
        <dbReference type="EC" id="2.4.99.28"/>
    </reaction>
</comment>
<dbReference type="GO" id="GO:0030288">
    <property type="term" value="C:outer membrane-bounded periplasmic space"/>
    <property type="evidence" value="ECO:0007669"/>
    <property type="project" value="TreeGrafter"/>
</dbReference>
<keyword evidence="17" id="KW-1185">Reference proteome</keyword>
<evidence type="ECO:0000259" key="15">
    <source>
        <dbReference type="Pfam" id="PF06832"/>
    </source>
</evidence>
<evidence type="ECO:0000313" key="16">
    <source>
        <dbReference type="EMBL" id="PXW56329.1"/>
    </source>
</evidence>
<dbReference type="InterPro" id="IPR012338">
    <property type="entry name" value="Beta-lactam/transpept-like"/>
</dbReference>
<dbReference type="InterPro" id="IPR009647">
    <property type="entry name" value="PBP_C"/>
</dbReference>
<dbReference type="InterPro" id="IPR011815">
    <property type="entry name" value="PBP_1c"/>
</dbReference>
<dbReference type="GO" id="GO:0006508">
    <property type="term" value="P:proteolysis"/>
    <property type="evidence" value="ECO:0007669"/>
    <property type="project" value="UniProtKB-KW"/>
</dbReference>
<keyword evidence="4" id="KW-0121">Carboxypeptidase</keyword>
<name>A0A2V3U211_9HYPH</name>
<keyword evidence="12" id="KW-0472">Membrane</keyword>
<comment type="similarity">
    <text evidence="2">In the C-terminal section; belongs to the transpeptidase family.</text>
</comment>
<comment type="similarity">
    <text evidence="3">In the N-terminal section; belongs to the glycosyltransferase 51 family.</text>
</comment>
<evidence type="ECO:0000256" key="2">
    <source>
        <dbReference type="ARBA" id="ARBA00007090"/>
    </source>
</evidence>
<evidence type="ECO:0000256" key="8">
    <source>
        <dbReference type="ARBA" id="ARBA00022801"/>
    </source>
</evidence>
<dbReference type="PANTHER" id="PTHR32282">
    <property type="entry name" value="BINDING PROTEIN TRANSPEPTIDASE, PUTATIVE-RELATED"/>
    <property type="match status" value="1"/>
</dbReference>
<organism evidence="16 17">
    <name type="scientific">Chelatococcus asaccharovorans</name>
    <dbReference type="NCBI Taxonomy" id="28210"/>
    <lineage>
        <taxon>Bacteria</taxon>
        <taxon>Pseudomonadati</taxon>
        <taxon>Pseudomonadota</taxon>
        <taxon>Alphaproteobacteria</taxon>
        <taxon>Hyphomicrobiales</taxon>
        <taxon>Chelatococcaceae</taxon>
        <taxon>Chelatococcus</taxon>
    </lineage>
</organism>
<evidence type="ECO:0000256" key="11">
    <source>
        <dbReference type="ARBA" id="ARBA00049902"/>
    </source>
</evidence>
<sequence length="702" mass="74965">MHEGADVRPGIRRLVAGLVGTAAVGLVAGAAMLWHYVVALGPLDLSVADIRSTEVRDRDGRLLRAFTTKAGRWRLPVKTEDVDPRFLALLTLYEDKRFASHPGIDGLALARAVGQFAMNGRVVSGASTLTMQVARLLEPRAERTLDAKLRQAVRAIELEHRFAKTEILALYLSLAPYGGNLEGLRAASFAYFAKEPKRLSLAEQALLVALPQSPETRRPDRFPEAARAARSRVLARALEAGFISEAEVEAAERAPIPEARQPLPMIAAHAAEQAVRDDPDAAIIRLAIDGRLQRSFEALARESAERVGPGLSAAIVAIDNATGEIRAQVGAPDYFARDRAGAVDATLAVRSPGSALKPFIYAFAFDNGIAHPETVLDDRRVRFGTYAPENFDLAFQGTVTARRALQQSLNMPAVELLDALGSVKFLARLRSAGADIVLPKDEVGPPGLAVALGGLGIRLTDMARLYAGLARGGDMPTLVRRLDQPPGAHRDQPLTTPVAAWYVADILRGAPPPDNAVPGRIAFKTGTSYGYRDAWAIGFDRLTTIAVWLGRPDGASVPGLVARMTAAPVLFDAFARLDRTPEPIPAPPNVLFASTATLPPPLRHLRQDQPKTIAATATAPLRIAYPPNGARVDLGLGAGRMSALSLKASGGVLPLTWLVNGAPVSEASLRRQASWQPDGQGFARVSVIDAKGASDSVTVRLE</sequence>
<dbReference type="InterPro" id="IPR036950">
    <property type="entry name" value="PBP_transglycosylase"/>
</dbReference>
<evidence type="ECO:0000256" key="12">
    <source>
        <dbReference type="SAM" id="Phobius"/>
    </source>
</evidence>
<dbReference type="InterPro" id="IPR001460">
    <property type="entry name" value="PCN-bd_Tpept"/>
</dbReference>
<evidence type="ECO:0000256" key="6">
    <source>
        <dbReference type="ARBA" id="ARBA00022676"/>
    </source>
</evidence>
<evidence type="ECO:0000256" key="7">
    <source>
        <dbReference type="ARBA" id="ARBA00022679"/>
    </source>
</evidence>
<keyword evidence="8" id="KW-0378">Hydrolase</keyword>
<dbReference type="Pfam" id="PF06832">
    <property type="entry name" value="BiPBP_C"/>
    <property type="match status" value="1"/>
</dbReference>
<dbReference type="InterPro" id="IPR001264">
    <property type="entry name" value="Glyco_trans_51"/>
</dbReference>
<dbReference type="PANTHER" id="PTHR32282:SF15">
    <property type="entry name" value="PENICILLIN-BINDING PROTEIN 1C"/>
    <property type="match status" value="1"/>
</dbReference>
<comment type="caution">
    <text evidence="16">The sequence shown here is derived from an EMBL/GenBank/DDBJ whole genome shotgun (WGS) entry which is preliminary data.</text>
</comment>
<dbReference type="AlphaFoldDB" id="A0A2V3U211"/>
<evidence type="ECO:0000313" key="17">
    <source>
        <dbReference type="Proteomes" id="UP000248021"/>
    </source>
</evidence>
<dbReference type="UniPathway" id="UPA00219"/>
<evidence type="ECO:0000259" key="14">
    <source>
        <dbReference type="Pfam" id="PF00912"/>
    </source>
</evidence>
<dbReference type="GO" id="GO:0009252">
    <property type="term" value="P:peptidoglycan biosynthetic process"/>
    <property type="evidence" value="ECO:0007669"/>
    <property type="project" value="UniProtKB-UniPathway"/>
</dbReference>
<feature type="domain" description="Glycosyl transferase family 51" evidence="14">
    <location>
        <begin position="63"/>
        <end position="236"/>
    </location>
</feature>
<dbReference type="SUPFAM" id="SSF53955">
    <property type="entry name" value="Lysozyme-like"/>
    <property type="match status" value="1"/>
</dbReference>
<evidence type="ECO:0000256" key="5">
    <source>
        <dbReference type="ARBA" id="ARBA00022670"/>
    </source>
</evidence>
<evidence type="ECO:0000259" key="13">
    <source>
        <dbReference type="Pfam" id="PF00905"/>
    </source>
</evidence>
<evidence type="ECO:0000256" key="4">
    <source>
        <dbReference type="ARBA" id="ARBA00022645"/>
    </source>
</evidence>
<protein>
    <recommendedName>
        <fullName evidence="10">peptidoglycan glycosyltransferase</fullName>
        <ecNumber evidence="10">2.4.99.28</ecNumber>
    </recommendedName>
</protein>
<proteinExistence type="inferred from homology"/>
<dbReference type="EC" id="2.4.99.28" evidence="10"/>
<keyword evidence="5" id="KW-0645">Protease</keyword>